<dbReference type="AlphaFoldDB" id="A0A520KWZ4"/>
<evidence type="ECO:0000313" key="1">
    <source>
        <dbReference type="EMBL" id="RZN69328.1"/>
    </source>
</evidence>
<evidence type="ECO:0008006" key="3">
    <source>
        <dbReference type="Google" id="ProtNLM"/>
    </source>
</evidence>
<reference evidence="1 2" key="1">
    <citation type="journal article" date="2019" name="Nat. Microbiol.">
        <title>Wide diversity of methane and short-chain alkane metabolisms in uncultured archaea.</title>
        <authorList>
            <person name="Borrel G."/>
            <person name="Adam P.S."/>
            <person name="McKay L.J."/>
            <person name="Chen L.X."/>
            <person name="Sierra-Garcia I.N."/>
            <person name="Sieber C.M."/>
            <person name="Letourneur Q."/>
            <person name="Ghozlane A."/>
            <person name="Andersen G.L."/>
            <person name="Li W.J."/>
            <person name="Hallam S.J."/>
            <person name="Muyzer G."/>
            <person name="de Oliveira V.M."/>
            <person name="Inskeep W.P."/>
            <person name="Banfield J.F."/>
            <person name="Gribaldo S."/>
        </authorList>
    </citation>
    <scope>NUCLEOTIDE SEQUENCE [LARGE SCALE GENOMIC DNA]</scope>
    <source>
        <strain evidence="1">NM1b</strain>
    </source>
</reference>
<dbReference type="EMBL" id="RXIL01000080">
    <property type="protein sequence ID" value="RZN69328.1"/>
    <property type="molecule type" value="Genomic_DNA"/>
</dbReference>
<proteinExistence type="predicted"/>
<organism evidence="1 2">
    <name type="scientific">Candidatus Methanolliviera hydrocarbonicum</name>
    <dbReference type="NCBI Taxonomy" id="2491085"/>
    <lineage>
        <taxon>Archaea</taxon>
        <taxon>Methanobacteriati</taxon>
        <taxon>Methanobacteriota</taxon>
        <taxon>Candidatus Methanoliparia</taxon>
        <taxon>Candidatus Methanoliparales</taxon>
        <taxon>Candidatus Methanollivieraceae</taxon>
        <taxon>Candidatus Methanolliviera</taxon>
    </lineage>
</organism>
<accession>A0A520KWZ4</accession>
<sequence>MDNEILTLEDIKRLFRDMQVEELNDVTIEGDLEIEVEPSALGVTPEILRSVAVANESRQLLQHLANLLQV</sequence>
<comment type="caution">
    <text evidence="1">The sequence shown here is derived from an EMBL/GenBank/DDBJ whole genome shotgun (WGS) entry which is preliminary data.</text>
</comment>
<evidence type="ECO:0000313" key="2">
    <source>
        <dbReference type="Proteomes" id="UP000320766"/>
    </source>
</evidence>
<protein>
    <recommendedName>
        <fullName evidence="3">Acetyl-CoA synthase subunit delta</fullName>
    </recommendedName>
</protein>
<name>A0A520KWZ4_9EURY</name>
<gene>
    <name evidence="1" type="ORF">EF807_04655</name>
</gene>
<dbReference type="Proteomes" id="UP000320766">
    <property type="component" value="Unassembled WGS sequence"/>
</dbReference>